<reference evidence="3 4" key="4">
    <citation type="journal article" date="2011" name="BMC Genomics">
        <title>RNA-Seq improves annotation of protein-coding genes in the cucumber genome.</title>
        <authorList>
            <person name="Li Z."/>
            <person name="Zhang Z."/>
            <person name="Yan P."/>
            <person name="Huang S."/>
            <person name="Fei Z."/>
            <person name="Lin K."/>
        </authorList>
    </citation>
    <scope>NUCLEOTIDE SEQUENCE [LARGE SCALE GENOMIC DNA]</scope>
    <source>
        <strain evidence="4">cv. 9930</strain>
    </source>
</reference>
<dbReference type="Gene3D" id="1.10.8.10">
    <property type="entry name" value="DNA helicase RuvA subunit, C-terminal domain"/>
    <property type="match status" value="1"/>
</dbReference>
<evidence type="ECO:0000313" key="3">
    <source>
        <dbReference type="EMBL" id="KGN61482.1"/>
    </source>
</evidence>
<accession>A0A0A0LL71</accession>
<name>A0A0A0LL71_CUCSA</name>
<sequence length="411" mass="46232">MAGLSLQCGDCGVLLKSVEEAQQHAELTSHSNFSESTEAVLNLVCTACGKPCRSKTESDLHTKRTGHTEFADKTLEAAKPISLEAPKVDAEAEDGGDASASKSEEMVVPEVNKNILEELEAMGFPTAQATRALFYSGNSSLEAAVNWVVEHENDPEIDQMPLVPKDTKVEAPKPSLTPEQLKAKQQELRERARKKKEEEEKITEREREKERIRIGKELLEAKRIEEENERKRILALRKAEKEEEKRAREKIRQKLEEDKAERRRRLGLPPEDPSTAKPPAPVVEEKKLSLPVRPASKAEQMRECLRSLKSNHKEDDAKVKRAFQTLLTYVGNVVKSPDEEKFRKIRLSNQTFQDRVGALRGGIEFLELCGFEKIEGGEFLFLPRNKVDRAVLNSAGSELDSAIKNPFFGVL</sequence>
<feature type="domain" description="UBA" evidence="2">
    <location>
        <begin position="110"/>
        <end position="151"/>
    </location>
</feature>
<feature type="compositionally biased region" description="Basic and acidic residues" evidence="1">
    <location>
        <begin position="252"/>
        <end position="261"/>
    </location>
</feature>
<feature type="region of interest" description="Disordered" evidence="1">
    <location>
        <begin position="167"/>
        <end position="208"/>
    </location>
</feature>
<evidence type="ECO:0000256" key="1">
    <source>
        <dbReference type="SAM" id="MobiDB-lite"/>
    </source>
</evidence>
<dbReference type="OMA" id="CANAKDH"/>
<keyword evidence="4" id="KW-1185">Reference proteome</keyword>
<dbReference type="PANTHER" id="PTHR46713">
    <property type="entry name" value="F13M7.16 PROTEIN"/>
    <property type="match status" value="1"/>
</dbReference>
<feature type="region of interest" description="Disordered" evidence="1">
    <location>
        <begin position="252"/>
        <end position="283"/>
    </location>
</feature>
<dbReference type="OrthoDB" id="336240at2759"/>
<dbReference type="InterPro" id="IPR013087">
    <property type="entry name" value="Znf_C2H2_type"/>
</dbReference>
<dbReference type="CDD" id="cd14290">
    <property type="entry name" value="UBA_PUB_plant"/>
    <property type="match status" value="1"/>
</dbReference>
<dbReference type="CDD" id="cd10461">
    <property type="entry name" value="PUB_UBA_plant"/>
    <property type="match status" value="1"/>
</dbReference>
<feature type="compositionally biased region" description="Basic and acidic residues" evidence="1">
    <location>
        <begin position="181"/>
        <end position="208"/>
    </location>
</feature>
<dbReference type="SUPFAM" id="SSF143503">
    <property type="entry name" value="PUG domain-like"/>
    <property type="match status" value="1"/>
</dbReference>
<dbReference type="SUPFAM" id="SSF46934">
    <property type="entry name" value="UBA-like"/>
    <property type="match status" value="1"/>
</dbReference>
<dbReference type="Proteomes" id="UP000029981">
    <property type="component" value="Chromosome 2"/>
</dbReference>
<dbReference type="Gramene" id="KGN61482">
    <property type="protein sequence ID" value="KGN61482"/>
    <property type="gene ID" value="Csa_2G139840"/>
</dbReference>
<evidence type="ECO:0000313" key="4">
    <source>
        <dbReference type="Proteomes" id="UP000029981"/>
    </source>
</evidence>
<dbReference type="STRING" id="3659.A0A0A0LL71"/>
<dbReference type="InterPro" id="IPR009060">
    <property type="entry name" value="UBA-like_sf"/>
</dbReference>
<evidence type="ECO:0000259" key="2">
    <source>
        <dbReference type="PROSITE" id="PS50030"/>
    </source>
</evidence>
<dbReference type="Pfam" id="PF09409">
    <property type="entry name" value="PUB"/>
    <property type="match status" value="1"/>
</dbReference>
<dbReference type="KEGG" id="csv:101215434"/>
<feature type="region of interest" description="Disordered" evidence="1">
    <location>
        <begin position="81"/>
        <end position="106"/>
    </location>
</feature>
<dbReference type="eggNOG" id="KOG2699">
    <property type="taxonomic scope" value="Eukaryota"/>
</dbReference>
<feature type="compositionally biased region" description="Pro residues" evidence="1">
    <location>
        <begin position="270"/>
        <end position="281"/>
    </location>
</feature>
<gene>
    <name evidence="3" type="ORF">Csa_2G139840</name>
</gene>
<dbReference type="InterPro" id="IPR015940">
    <property type="entry name" value="UBA"/>
</dbReference>
<dbReference type="SMART" id="SM00165">
    <property type="entry name" value="UBA"/>
    <property type="match status" value="1"/>
</dbReference>
<dbReference type="InterPro" id="IPR036339">
    <property type="entry name" value="PUB-like_dom_sf"/>
</dbReference>
<reference evidence="3 4" key="2">
    <citation type="journal article" date="2009" name="PLoS ONE">
        <title>An integrated genetic and cytogenetic map of the cucumber genome.</title>
        <authorList>
            <person name="Ren Y."/>
            <person name="Zhang Z."/>
            <person name="Liu J."/>
            <person name="Staub J.E."/>
            <person name="Han Y."/>
            <person name="Cheng Z."/>
            <person name="Li X."/>
            <person name="Lu J."/>
            <person name="Miao H."/>
            <person name="Kang H."/>
            <person name="Xie B."/>
            <person name="Gu X."/>
            <person name="Wang X."/>
            <person name="Du Y."/>
            <person name="Jin W."/>
            <person name="Huang S."/>
        </authorList>
    </citation>
    <scope>NUCLEOTIDE SEQUENCE [LARGE SCALE GENOMIC DNA]</scope>
    <source>
        <strain evidence="4">cv. 9930</strain>
    </source>
</reference>
<dbReference type="SMART" id="SM00580">
    <property type="entry name" value="PUG"/>
    <property type="match status" value="1"/>
</dbReference>
<reference evidence="3 4" key="3">
    <citation type="journal article" date="2010" name="BMC Genomics">
        <title>Transcriptome sequencing and comparative analysis of cucumber flowers with different sex types.</title>
        <authorList>
            <person name="Guo S."/>
            <person name="Zheng Y."/>
            <person name="Joung J.G."/>
            <person name="Liu S."/>
            <person name="Zhang Z."/>
            <person name="Crasta O.R."/>
            <person name="Sobral B.W."/>
            <person name="Xu Y."/>
            <person name="Huang S."/>
            <person name="Fei Z."/>
        </authorList>
    </citation>
    <scope>NUCLEOTIDE SEQUENCE [LARGE SCALE GENOMIC DNA]</scope>
    <source>
        <strain evidence="4">cv. 9930</strain>
    </source>
</reference>
<dbReference type="PANTHER" id="PTHR46713:SF1">
    <property type="entry name" value="F13M7.16 PROTEIN"/>
    <property type="match status" value="1"/>
</dbReference>
<reference evidence="3 4" key="1">
    <citation type="journal article" date="2009" name="Nat. Genet.">
        <title>The genome of the cucumber, Cucumis sativus L.</title>
        <authorList>
            <person name="Huang S."/>
            <person name="Li R."/>
            <person name="Zhang Z."/>
            <person name="Li L."/>
            <person name="Gu X."/>
            <person name="Fan W."/>
            <person name="Lucas W.J."/>
            <person name="Wang X."/>
            <person name="Xie B."/>
            <person name="Ni P."/>
            <person name="Ren Y."/>
            <person name="Zhu H."/>
            <person name="Li J."/>
            <person name="Lin K."/>
            <person name="Jin W."/>
            <person name="Fei Z."/>
            <person name="Li G."/>
            <person name="Staub J."/>
            <person name="Kilian A."/>
            <person name="van der Vossen E.A."/>
            <person name="Wu Y."/>
            <person name="Guo J."/>
            <person name="He J."/>
            <person name="Jia Z."/>
            <person name="Ren Y."/>
            <person name="Tian G."/>
            <person name="Lu Y."/>
            <person name="Ruan J."/>
            <person name="Qian W."/>
            <person name="Wang M."/>
            <person name="Huang Q."/>
            <person name="Li B."/>
            <person name="Xuan Z."/>
            <person name="Cao J."/>
            <person name="Asan"/>
            <person name="Wu Z."/>
            <person name="Zhang J."/>
            <person name="Cai Q."/>
            <person name="Bai Y."/>
            <person name="Zhao B."/>
            <person name="Han Y."/>
            <person name="Li Y."/>
            <person name="Li X."/>
            <person name="Wang S."/>
            <person name="Shi Q."/>
            <person name="Liu S."/>
            <person name="Cho W.K."/>
            <person name="Kim J.Y."/>
            <person name="Xu Y."/>
            <person name="Heller-Uszynska K."/>
            <person name="Miao H."/>
            <person name="Cheng Z."/>
            <person name="Zhang S."/>
            <person name="Wu J."/>
            <person name="Yang Y."/>
            <person name="Kang H."/>
            <person name="Li M."/>
            <person name="Liang H."/>
            <person name="Ren X."/>
            <person name="Shi Z."/>
            <person name="Wen M."/>
            <person name="Jian M."/>
            <person name="Yang H."/>
            <person name="Zhang G."/>
            <person name="Yang Z."/>
            <person name="Chen R."/>
            <person name="Liu S."/>
            <person name="Li J."/>
            <person name="Ma L."/>
            <person name="Liu H."/>
            <person name="Zhou Y."/>
            <person name="Zhao J."/>
            <person name="Fang X."/>
            <person name="Li G."/>
            <person name="Fang L."/>
            <person name="Li Y."/>
            <person name="Liu D."/>
            <person name="Zheng H."/>
            <person name="Zhang Y."/>
            <person name="Qin N."/>
            <person name="Li Z."/>
            <person name="Yang G."/>
            <person name="Yang S."/>
            <person name="Bolund L."/>
            <person name="Kristiansen K."/>
            <person name="Zheng H."/>
            <person name="Li S."/>
            <person name="Zhang X."/>
            <person name="Yang H."/>
            <person name="Wang J."/>
            <person name="Sun R."/>
            <person name="Zhang B."/>
            <person name="Jiang S."/>
            <person name="Wang J."/>
            <person name="Du Y."/>
            <person name="Li S."/>
        </authorList>
    </citation>
    <scope>NUCLEOTIDE SEQUENCE [LARGE SCALE GENOMIC DNA]</scope>
    <source>
        <strain evidence="4">cv. 9930</strain>
    </source>
</reference>
<dbReference type="PROSITE" id="PS50030">
    <property type="entry name" value="UBA"/>
    <property type="match status" value="1"/>
</dbReference>
<organism evidence="3 4">
    <name type="scientific">Cucumis sativus</name>
    <name type="common">Cucumber</name>
    <dbReference type="NCBI Taxonomy" id="3659"/>
    <lineage>
        <taxon>Eukaryota</taxon>
        <taxon>Viridiplantae</taxon>
        <taxon>Streptophyta</taxon>
        <taxon>Embryophyta</taxon>
        <taxon>Tracheophyta</taxon>
        <taxon>Spermatophyta</taxon>
        <taxon>Magnoliopsida</taxon>
        <taxon>eudicotyledons</taxon>
        <taxon>Gunneridae</taxon>
        <taxon>Pentapetalae</taxon>
        <taxon>rosids</taxon>
        <taxon>fabids</taxon>
        <taxon>Cucurbitales</taxon>
        <taxon>Cucurbitaceae</taxon>
        <taxon>Benincaseae</taxon>
        <taxon>Cucumis</taxon>
    </lineage>
</organism>
<dbReference type="InterPro" id="IPR057766">
    <property type="entry name" value="Znf-C2H2_OTU1-like_C"/>
</dbReference>
<dbReference type="Pfam" id="PF22562">
    <property type="entry name" value="UBA_7"/>
    <property type="match status" value="1"/>
</dbReference>
<dbReference type="EMBL" id="CM002923">
    <property type="protein sequence ID" value="KGN61482.1"/>
    <property type="molecule type" value="Genomic_DNA"/>
</dbReference>
<protein>
    <recommendedName>
        <fullName evidence="2">UBA domain-containing protein</fullName>
    </recommendedName>
</protein>
<dbReference type="Pfam" id="PF24560">
    <property type="entry name" value="zf-C2H2_OTU1_C"/>
    <property type="match status" value="1"/>
</dbReference>
<dbReference type="AlphaFoldDB" id="A0A0A0LL71"/>
<proteinExistence type="predicted"/>
<dbReference type="PROSITE" id="PS00028">
    <property type="entry name" value="ZINC_FINGER_C2H2_1"/>
    <property type="match status" value="2"/>
</dbReference>
<dbReference type="InterPro" id="IPR018997">
    <property type="entry name" value="PUB_domain"/>
</dbReference>
<dbReference type="Gene3D" id="1.20.58.2190">
    <property type="match status" value="1"/>
</dbReference>